<evidence type="ECO:0000313" key="2">
    <source>
        <dbReference type="Proteomes" id="UP000265520"/>
    </source>
</evidence>
<protein>
    <submittedName>
        <fullName evidence="1">Uncharacterized protein</fullName>
    </submittedName>
</protein>
<dbReference type="EMBL" id="LXQA010120835">
    <property type="protein sequence ID" value="MCI20636.1"/>
    <property type="molecule type" value="Genomic_DNA"/>
</dbReference>
<reference evidence="1 2" key="1">
    <citation type="journal article" date="2018" name="Front. Plant Sci.">
        <title>Red Clover (Trifolium pratense) and Zigzag Clover (T. medium) - A Picture of Genomic Similarities and Differences.</title>
        <authorList>
            <person name="Dluhosova J."/>
            <person name="Istvanek J."/>
            <person name="Nedelnik J."/>
            <person name="Repkova J."/>
        </authorList>
    </citation>
    <scope>NUCLEOTIDE SEQUENCE [LARGE SCALE GENOMIC DNA]</scope>
    <source>
        <strain evidence="2">cv. 10/8</strain>
        <tissue evidence="1">Leaf</tissue>
    </source>
</reference>
<feature type="non-terminal residue" evidence="1">
    <location>
        <position position="1"/>
    </location>
</feature>
<name>A0A392QAQ7_9FABA</name>
<dbReference type="AlphaFoldDB" id="A0A392QAQ7"/>
<accession>A0A392QAQ7</accession>
<keyword evidence="2" id="KW-1185">Reference proteome</keyword>
<dbReference type="Proteomes" id="UP000265520">
    <property type="component" value="Unassembled WGS sequence"/>
</dbReference>
<evidence type="ECO:0000313" key="1">
    <source>
        <dbReference type="EMBL" id="MCI20636.1"/>
    </source>
</evidence>
<sequence length="63" mass="7418">EWVTLFEVERMGATSCEKLLEEKLSGQVFRRGALVRLVNEVEVPIRLEEVEYVEVEVIRILER</sequence>
<organism evidence="1 2">
    <name type="scientific">Trifolium medium</name>
    <dbReference type="NCBI Taxonomy" id="97028"/>
    <lineage>
        <taxon>Eukaryota</taxon>
        <taxon>Viridiplantae</taxon>
        <taxon>Streptophyta</taxon>
        <taxon>Embryophyta</taxon>
        <taxon>Tracheophyta</taxon>
        <taxon>Spermatophyta</taxon>
        <taxon>Magnoliopsida</taxon>
        <taxon>eudicotyledons</taxon>
        <taxon>Gunneridae</taxon>
        <taxon>Pentapetalae</taxon>
        <taxon>rosids</taxon>
        <taxon>fabids</taxon>
        <taxon>Fabales</taxon>
        <taxon>Fabaceae</taxon>
        <taxon>Papilionoideae</taxon>
        <taxon>50 kb inversion clade</taxon>
        <taxon>NPAAA clade</taxon>
        <taxon>Hologalegina</taxon>
        <taxon>IRL clade</taxon>
        <taxon>Trifolieae</taxon>
        <taxon>Trifolium</taxon>
    </lineage>
</organism>
<proteinExistence type="predicted"/>
<comment type="caution">
    <text evidence="1">The sequence shown here is derived from an EMBL/GenBank/DDBJ whole genome shotgun (WGS) entry which is preliminary data.</text>
</comment>